<keyword evidence="6" id="KW-1185">Reference proteome</keyword>
<feature type="region of interest" description="Disordered" evidence="3">
    <location>
        <begin position="333"/>
        <end position="358"/>
    </location>
</feature>
<dbReference type="OrthoDB" id="3366823at2759"/>
<reference evidence="5" key="1">
    <citation type="submission" date="2022-07" db="EMBL/GenBank/DDBJ databases">
        <title>Phylogenomic reconstructions and comparative analyses of Kickxellomycotina fungi.</title>
        <authorList>
            <person name="Reynolds N.K."/>
            <person name="Stajich J.E."/>
            <person name="Barry K."/>
            <person name="Grigoriev I.V."/>
            <person name="Crous P."/>
            <person name="Smith M.E."/>
        </authorList>
    </citation>
    <scope>NUCLEOTIDE SEQUENCE</scope>
    <source>
        <strain evidence="5">RSA 567</strain>
    </source>
</reference>
<dbReference type="Pfam" id="PF07808">
    <property type="entry name" value="RED_N"/>
    <property type="match status" value="1"/>
</dbReference>
<gene>
    <name evidence="5" type="ORF">H4R34_006087</name>
</gene>
<feature type="compositionally biased region" description="Low complexity" evidence="3">
    <location>
        <begin position="236"/>
        <end position="245"/>
    </location>
</feature>
<feature type="compositionally biased region" description="Polar residues" evidence="3">
    <location>
        <begin position="184"/>
        <end position="202"/>
    </location>
</feature>
<dbReference type="InterPro" id="IPR039896">
    <property type="entry name" value="Red-like"/>
</dbReference>
<feature type="region of interest" description="Disordered" evidence="3">
    <location>
        <begin position="375"/>
        <end position="447"/>
    </location>
</feature>
<proteinExistence type="predicted"/>
<evidence type="ECO:0000256" key="1">
    <source>
        <dbReference type="ARBA" id="ARBA00004123"/>
    </source>
</evidence>
<comment type="subcellular location">
    <subcellularLocation>
        <location evidence="1">Nucleus</location>
    </subcellularLocation>
</comment>
<evidence type="ECO:0000313" key="5">
    <source>
        <dbReference type="EMBL" id="KAJ1970334.1"/>
    </source>
</evidence>
<comment type="caution">
    <text evidence="5">The sequence shown here is derived from an EMBL/GenBank/DDBJ whole genome shotgun (WGS) entry which is preliminary data.</text>
</comment>
<dbReference type="AlphaFoldDB" id="A0A9W8AVQ1"/>
<protein>
    <recommendedName>
        <fullName evidence="4">RED-like N-terminal domain-containing protein</fullName>
    </recommendedName>
</protein>
<dbReference type="InterPro" id="IPR012916">
    <property type="entry name" value="RED_N"/>
</dbReference>
<dbReference type="PANTHER" id="PTHR12765">
    <property type="entry name" value="RED PROTEIN IK FACTOR CYTOKINE IK"/>
    <property type="match status" value="1"/>
</dbReference>
<dbReference type="EMBL" id="JANBQB010001821">
    <property type="protein sequence ID" value="KAJ1970334.1"/>
    <property type="molecule type" value="Genomic_DNA"/>
</dbReference>
<feature type="compositionally biased region" description="Basic and acidic residues" evidence="3">
    <location>
        <begin position="333"/>
        <end position="346"/>
    </location>
</feature>
<evidence type="ECO:0000259" key="4">
    <source>
        <dbReference type="Pfam" id="PF07808"/>
    </source>
</evidence>
<keyword evidence="2" id="KW-0539">Nucleus</keyword>
<dbReference type="GO" id="GO:0005634">
    <property type="term" value="C:nucleus"/>
    <property type="evidence" value="ECO:0007669"/>
    <property type="project" value="UniProtKB-SubCell"/>
</dbReference>
<dbReference type="Proteomes" id="UP001151582">
    <property type="component" value="Unassembled WGS sequence"/>
</dbReference>
<name>A0A9W8AVQ1_9FUNG</name>
<feature type="region of interest" description="Disordered" evidence="3">
    <location>
        <begin position="170"/>
        <end position="257"/>
    </location>
</feature>
<evidence type="ECO:0000256" key="3">
    <source>
        <dbReference type="SAM" id="MobiDB-lite"/>
    </source>
</evidence>
<feature type="non-terminal residue" evidence="5">
    <location>
        <position position="1"/>
    </location>
</feature>
<evidence type="ECO:0000313" key="6">
    <source>
        <dbReference type="Proteomes" id="UP001151582"/>
    </source>
</evidence>
<feature type="non-terminal residue" evidence="5">
    <location>
        <position position="447"/>
    </location>
</feature>
<organism evidence="5 6">
    <name type="scientific">Dimargaris verticillata</name>
    <dbReference type="NCBI Taxonomy" id="2761393"/>
    <lineage>
        <taxon>Eukaryota</taxon>
        <taxon>Fungi</taxon>
        <taxon>Fungi incertae sedis</taxon>
        <taxon>Zoopagomycota</taxon>
        <taxon>Kickxellomycotina</taxon>
        <taxon>Dimargaritomycetes</taxon>
        <taxon>Dimargaritales</taxon>
        <taxon>Dimargaritaceae</taxon>
        <taxon>Dimargaris</taxon>
    </lineage>
</organism>
<feature type="compositionally biased region" description="Polar residues" evidence="3">
    <location>
        <begin position="211"/>
        <end position="222"/>
    </location>
</feature>
<accession>A0A9W8AVQ1</accession>
<feature type="domain" description="RED-like N-terminal" evidence="4">
    <location>
        <begin position="1"/>
        <end position="139"/>
    </location>
</feature>
<evidence type="ECO:0000256" key="2">
    <source>
        <dbReference type="ARBA" id="ARBA00023242"/>
    </source>
</evidence>
<sequence length="447" mass="48284">SKYLGGDVDHTHLVKGLDYLLLNKVRRDQTHGDTDHQLDWDETLESLHEHPSVPDLHRVAEHSTDVPPRFLTAQGAAIYHACVELPKQYHDALPRHNEAFFPGRLLFSFELVNNQGQFGNLFAVPTTIHRSKADITRLGMLHQSSDEPTSDASHTSQVITNKVIQLLGNRAKRPPKVVQPLPQPSATPSRSNGSTPVATTIRSRGDVAVPGSTTNLQLSPATRASAPSPEKQPTGSSDSSDAETTASEDEEDDIFTGVGSNYTVSAAHTAPTIRPTMTKLFGSHFTEPLDSAHHPSADPTASMALDTANATITRLEKRKQAMRAEMQAAKQARLEVKDESTVESEQHPGILGPLPHSHRSVGLRLQNFDQADETGYGIAQGLGGFSGDEDDSDGHGSNARDGVTVYTGTQPAGASEAPSTVRVPTTVMDQGTAKNKRAQLSRWDFDT</sequence>